<dbReference type="GO" id="GO:0050660">
    <property type="term" value="F:flavin adenine dinucleotide binding"/>
    <property type="evidence" value="ECO:0007669"/>
    <property type="project" value="InterPro"/>
</dbReference>
<proteinExistence type="inferred from homology"/>
<evidence type="ECO:0000256" key="3">
    <source>
        <dbReference type="ARBA" id="ARBA00022630"/>
    </source>
</evidence>
<comment type="cofactor">
    <cofactor evidence="1">
        <name>FAD</name>
        <dbReference type="ChEBI" id="CHEBI:57692"/>
    </cofactor>
</comment>
<evidence type="ECO:0000313" key="7">
    <source>
        <dbReference type="Proteomes" id="UP000450676"/>
    </source>
</evidence>
<dbReference type="Pfam" id="PF00732">
    <property type="entry name" value="GMC_oxred_N"/>
    <property type="match status" value="1"/>
</dbReference>
<dbReference type="InterPro" id="IPR007867">
    <property type="entry name" value="GMC_OxRtase_C"/>
</dbReference>
<reference evidence="6 7" key="1">
    <citation type="submission" date="2019-12" db="EMBL/GenBank/DDBJ databases">
        <title>Novel species isolated from a subtropical stream in China.</title>
        <authorList>
            <person name="Lu H."/>
        </authorList>
    </citation>
    <scope>NUCLEOTIDE SEQUENCE [LARGE SCALE GENOMIC DNA]</scope>
    <source>
        <strain evidence="6 7">FT127W</strain>
    </source>
</reference>
<dbReference type="PANTHER" id="PTHR11552">
    <property type="entry name" value="GLUCOSE-METHANOL-CHOLINE GMC OXIDOREDUCTASE"/>
    <property type="match status" value="1"/>
</dbReference>
<comment type="similarity">
    <text evidence="2">Belongs to the GMC oxidoreductase family.</text>
</comment>
<dbReference type="Pfam" id="PF05199">
    <property type="entry name" value="GMC_oxred_C"/>
    <property type="match status" value="1"/>
</dbReference>
<evidence type="ECO:0000256" key="2">
    <source>
        <dbReference type="ARBA" id="ARBA00010790"/>
    </source>
</evidence>
<dbReference type="Gene3D" id="3.30.560.10">
    <property type="entry name" value="Glucose Oxidase, domain 3"/>
    <property type="match status" value="1"/>
</dbReference>
<organism evidence="6 7">
    <name type="scientific">Pseudoduganella aquatica</name>
    <dbReference type="NCBI Taxonomy" id="2660641"/>
    <lineage>
        <taxon>Bacteria</taxon>
        <taxon>Pseudomonadati</taxon>
        <taxon>Pseudomonadota</taxon>
        <taxon>Betaproteobacteria</taxon>
        <taxon>Burkholderiales</taxon>
        <taxon>Oxalobacteraceae</taxon>
        <taxon>Telluria group</taxon>
        <taxon>Pseudoduganella</taxon>
    </lineage>
</organism>
<dbReference type="EMBL" id="WWCU01000023">
    <property type="protein sequence ID" value="MYN09392.1"/>
    <property type="molecule type" value="Genomic_DNA"/>
</dbReference>
<dbReference type="EC" id="1.1.99.1" evidence="6"/>
<dbReference type="PANTHER" id="PTHR11552:SF147">
    <property type="entry name" value="CHOLINE DEHYDROGENASE, MITOCHONDRIAL"/>
    <property type="match status" value="1"/>
</dbReference>
<dbReference type="AlphaFoldDB" id="A0A7X4HFC9"/>
<dbReference type="GO" id="GO:0008812">
    <property type="term" value="F:choline dehydrogenase activity"/>
    <property type="evidence" value="ECO:0007669"/>
    <property type="project" value="UniProtKB-EC"/>
</dbReference>
<dbReference type="NCBIfam" id="NF002550">
    <property type="entry name" value="PRK02106.1"/>
    <property type="match status" value="1"/>
</dbReference>
<dbReference type="SUPFAM" id="SSF54373">
    <property type="entry name" value="FAD-linked reductases, C-terminal domain"/>
    <property type="match status" value="1"/>
</dbReference>
<keyword evidence="7" id="KW-1185">Reference proteome</keyword>
<dbReference type="PIRSF" id="PIRSF000137">
    <property type="entry name" value="Alcohol_oxidase"/>
    <property type="match status" value="1"/>
</dbReference>
<dbReference type="InterPro" id="IPR000172">
    <property type="entry name" value="GMC_OxRdtase_N"/>
</dbReference>
<keyword evidence="3" id="KW-0285">Flavoprotein</keyword>
<dbReference type="Gene3D" id="3.50.50.60">
    <property type="entry name" value="FAD/NAD(P)-binding domain"/>
    <property type="match status" value="1"/>
</dbReference>
<dbReference type="InterPro" id="IPR036188">
    <property type="entry name" value="FAD/NAD-bd_sf"/>
</dbReference>
<dbReference type="InterPro" id="IPR012132">
    <property type="entry name" value="GMC_OxRdtase"/>
</dbReference>
<evidence type="ECO:0000256" key="4">
    <source>
        <dbReference type="ARBA" id="ARBA00022827"/>
    </source>
</evidence>
<feature type="domain" description="Glucose-methanol-choline oxidoreductase N-terminal" evidence="5">
    <location>
        <begin position="251"/>
        <end position="265"/>
    </location>
</feature>
<protein>
    <submittedName>
        <fullName evidence="6">Choline dehydrogenase</fullName>
        <ecNumber evidence="6">1.1.99.1</ecNumber>
    </submittedName>
</protein>
<dbReference type="SUPFAM" id="SSF51905">
    <property type="entry name" value="FAD/NAD(P)-binding domain"/>
    <property type="match status" value="1"/>
</dbReference>
<keyword evidence="6" id="KW-0560">Oxidoreductase</keyword>
<evidence type="ECO:0000256" key="1">
    <source>
        <dbReference type="ARBA" id="ARBA00001974"/>
    </source>
</evidence>
<keyword evidence="4" id="KW-0274">FAD</keyword>
<comment type="caution">
    <text evidence="6">The sequence shown here is derived from an EMBL/GenBank/DDBJ whole genome shotgun (WGS) entry which is preliminary data.</text>
</comment>
<evidence type="ECO:0000313" key="6">
    <source>
        <dbReference type="EMBL" id="MYN09392.1"/>
    </source>
</evidence>
<gene>
    <name evidence="6" type="ORF">GTP77_18880</name>
</gene>
<name>A0A7X4HFC9_9BURK</name>
<dbReference type="Proteomes" id="UP000450676">
    <property type="component" value="Unassembled WGS sequence"/>
</dbReference>
<dbReference type="RefSeq" id="WP_161073701.1">
    <property type="nucleotide sequence ID" value="NZ_WWCU01000023.1"/>
</dbReference>
<evidence type="ECO:0000259" key="5">
    <source>
        <dbReference type="PROSITE" id="PS00624"/>
    </source>
</evidence>
<dbReference type="PROSITE" id="PS00624">
    <property type="entry name" value="GMC_OXRED_2"/>
    <property type="match status" value="1"/>
</dbReference>
<sequence>MYDYIIVGAGSAGCVLANRLSADPAVKVCLLEAGPRDSSPFIRMPIGILFLMMSKTLNWRYHTEPQAQLNGRKLFWPRGKTLGGSSSSNAMIYTRGHRSDYDHWAALGNQGWSYADLLPIFKRSQHHEPGADAYHGSGGPLNVCAQRSPNPLTQVFLDAGRTAGYAANADFNGASQEGLGRYHLTQKNGERWSVARAYLHPVLQRANLTVITGAHASKILMDGKRARGVAYLKNGTQHEALASREVILSGGAINSPQLLLLSGIGPRDELARHGIPLVHELPGVGQNLQDHLDVLLVQKCTQPVSLGVSWRNLLAQAAHTLNYLFLRRGPFTTNSAEGGGFVKSRPELAVPDLQFHFTPATLDGHGRTLAHARATMLGHGYALHVCDLRPKSRGRIGLHSADPMAHALIEPNYLSHPDDMENMVRGVKAARAILAQPAFDAYRGAELQPGAPVQSDEQIRDFVRRKAETIYHPVGTCKMGHDPLAVVDDTLAVRGLQGLRVADASIMPTLIGGNTNAPTVAIAEKAADMILAAPAEPARPTTDTLEKHLVD</sequence>
<accession>A0A7X4HFC9</accession>